<sequence>MKLPSGQGGRGLSNLAFAAAIASNVKTTHLHTTPNLRTPARPSGFLSSPSTLSHIPSSQINKLCIFDLLNTSPSPPGLSFDLELPTSTGKGPAHPPST</sequence>
<evidence type="ECO:0000313" key="2">
    <source>
        <dbReference type="EMBL" id="KAL2288986.1"/>
    </source>
</evidence>
<name>A0ABR4F385_9PEZI</name>
<keyword evidence="3" id="KW-1185">Reference proteome</keyword>
<proteinExistence type="predicted"/>
<dbReference type="Proteomes" id="UP001600888">
    <property type="component" value="Unassembled WGS sequence"/>
</dbReference>
<dbReference type="EMBL" id="JBAWTH010000014">
    <property type="protein sequence ID" value="KAL2288986.1"/>
    <property type="molecule type" value="Genomic_DNA"/>
</dbReference>
<accession>A0ABR4F385</accession>
<comment type="caution">
    <text evidence="2">The sequence shown here is derived from an EMBL/GenBank/DDBJ whole genome shotgun (WGS) entry which is preliminary data.</text>
</comment>
<reference evidence="2 3" key="1">
    <citation type="submission" date="2024-03" db="EMBL/GenBank/DDBJ databases">
        <title>A high-quality draft genome sequence of Diaporthe vaccinii, a causative agent of upright dieback and viscid rot disease in cranberry plants.</title>
        <authorList>
            <person name="Sarrasin M."/>
            <person name="Lang B.F."/>
            <person name="Burger G."/>
        </authorList>
    </citation>
    <scope>NUCLEOTIDE SEQUENCE [LARGE SCALE GENOMIC DNA]</scope>
    <source>
        <strain evidence="2 3">IS7</strain>
    </source>
</reference>
<evidence type="ECO:0000313" key="3">
    <source>
        <dbReference type="Proteomes" id="UP001600888"/>
    </source>
</evidence>
<gene>
    <name evidence="2" type="ORF">FJTKL_02848</name>
</gene>
<organism evidence="2 3">
    <name type="scientific">Diaporthe vaccinii</name>
    <dbReference type="NCBI Taxonomy" id="105482"/>
    <lineage>
        <taxon>Eukaryota</taxon>
        <taxon>Fungi</taxon>
        <taxon>Dikarya</taxon>
        <taxon>Ascomycota</taxon>
        <taxon>Pezizomycotina</taxon>
        <taxon>Sordariomycetes</taxon>
        <taxon>Sordariomycetidae</taxon>
        <taxon>Diaporthales</taxon>
        <taxon>Diaporthaceae</taxon>
        <taxon>Diaporthe</taxon>
        <taxon>Diaporthe eres species complex</taxon>
    </lineage>
</organism>
<evidence type="ECO:0000256" key="1">
    <source>
        <dbReference type="SAM" id="MobiDB-lite"/>
    </source>
</evidence>
<protein>
    <submittedName>
        <fullName evidence="2">Uncharacterized protein</fullName>
    </submittedName>
</protein>
<feature type="region of interest" description="Disordered" evidence="1">
    <location>
        <begin position="79"/>
        <end position="98"/>
    </location>
</feature>
<feature type="region of interest" description="Disordered" evidence="1">
    <location>
        <begin position="30"/>
        <end position="50"/>
    </location>
</feature>